<name>A0ABU2NP72_9ACTN</name>
<dbReference type="PROSITE" id="PS51708">
    <property type="entry name" value="CHAD"/>
    <property type="match status" value="1"/>
</dbReference>
<feature type="region of interest" description="Disordered" evidence="1">
    <location>
        <begin position="1"/>
        <end position="60"/>
    </location>
</feature>
<dbReference type="InterPro" id="IPR038186">
    <property type="entry name" value="CHAD_dom_sf"/>
</dbReference>
<feature type="region of interest" description="Disordered" evidence="1">
    <location>
        <begin position="158"/>
        <end position="185"/>
    </location>
</feature>
<feature type="compositionally biased region" description="Low complexity" evidence="1">
    <location>
        <begin position="43"/>
        <end position="53"/>
    </location>
</feature>
<dbReference type="RefSeq" id="WP_311672429.1">
    <property type="nucleotide sequence ID" value="NZ_JAVREQ010000004.1"/>
</dbReference>
<accession>A0ABU2NP72</accession>
<proteinExistence type="predicted"/>
<sequence length="439" mass="46286">MTTGRRADVRATERPRPPRRRAGQTPPEPAARRAAPAAPPTAPERAGAEPGAPSGQDPLGDYLQARAAAFLRTLRDHREAAAHAETAAEAAEAVRRLRRSSRRIGATLHTFRPLLDPAWAEQLRTELSWLSGTLAREYAYGDRLDRLLAALHRLAHDGGAMTPVPPPAGTRRGTAGEGRDRRDEALPAGVARAGALLDRRLTLARTRAHSAALQALGSSRFHALADTLAVLASEPPETRTPEPGEDPALGAYAERARLRLLDAVDGLPLARSEHPFHAEALARALSAEVQGDSAWLHVRLLLRLHRYAQEVVGPDTQDPAQGAAPGTAYDAAPGTAYDAALAAAGRELDRHHDAAEAAAAAAAAGRTPRIAPATAYALGVLHADQRHEVEAARFAFGRHWTAAEDGRLPDGRSGPAGDAVSRSGGARGSSAARGRATGR</sequence>
<organism evidence="3 4">
    <name type="scientific">Streptomyces hazeniae</name>
    <dbReference type="NCBI Taxonomy" id="3075538"/>
    <lineage>
        <taxon>Bacteria</taxon>
        <taxon>Bacillati</taxon>
        <taxon>Actinomycetota</taxon>
        <taxon>Actinomycetes</taxon>
        <taxon>Kitasatosporales</taxon>
        <taxon>Streptomycetaceae</taxon>
        <taxon>Streptomyces</taxon>
    </lineage>
</organism>
<gene>
    <name evidence="3" type="ORF">RM572_07175</name>
</gene>
<dbReference type="InterPro" id="IPR007899">
    <property type="entry name" value="CHAD_dom"/>
</dbReference>
<dbReference type="Pfam" id="PF05235">
    <property type="entry name" value="CHAD"/>
    <property type="match status" value="1"/>
</dbReference>
<evidence type="ECO:0000313" key="3">
    <source>
        <dbReference type="EMBL" id="MDT0378559.1"/>
    </source>
</evidence>
<dbReference type="EMBL" id="JAVREQ010000004">
    <property type="protein sequence ID" value="MDT0378559.1"/>
    <property type="molecule type" value="Genomic_DNA"/>
</dbReference>
<evidence type="ECO:0000259" key="2">
    <source>
        <dbReference type="PROSITE" id="PS51708"/>
    </source>
</evidence>
<feature type="compositionally biased region" description="Basic and acidic residues" evidence="1">
    <location>
        <begin position="1"/>
        <end position="16"/>
    </location>
</feature>
<feature type="compositionally biased region" description="Low complexity" evidence="1">
    <location>
        <begin position="421"/>
        <end position="439"/>
    </location>
</feature>
<feature type="domain" description="CHAD" evidence="2">
    <location>
        <begin position="56"/>
        <end position="405"/>
    </location>
</feature>
<dbReference type="Proteomes" id="UP001183414">
    <property type="component" value="Unassembled WGS sequence"/>
</dbReference>
<comment type="caution">
    <text evidence="3">The sequence shown here is derived from an EMBL/GenBank/DDBJ whole genome shotgun (WGS) entry which is preliminary data.</text>
</comment>
<evidence type="ECO:0000313" key="4">
    <source>
        <dbReference type="Proteomes" id="UP001183414"/>
    </source>
</evidence>
<keyword evidence="4" id="KW-1185">Reference proteome</keyword>
<reference evidence="4" key="1">
    <citation type="submission" date="2023-07" db="EMBL/GenBank/DDBJ databases">
        <title>30 novel species of actinomycetes from the DSMZ collection.</title>
        <authorList>
            <person name="Nouioui I."/>
        </authorList>
    </citation>
    <scope>NUCLEOTIDE SEQUENCE [LARGE SCALE GENOMIC DNA]</scope>
    <source>
        <strain evidence="4">DSM 42041</strain>
    </source>
</reference>
<dbReference type="Gene3D" id="1.40.20.10">
    <property type="entry name" value="CHAD domain"/>
    <property type="match status" value="1"/>
</dbReference>
<dbReference type="SMART" id="SM00880">
    <property type="entry name" value="CHAD"/>
    <property type="match status" value="1"/>
</dbReference>
<feature type="region of interest" description="Disordered" evidence="1">
    <location>
        <begin position="404"/>
        <end position="439"/>
    </location>
</feature>
<protein>
    <submittedName>
        <fullName evidence="3">CHAD domain-containing protein</fullName>
    </submittedName>
</protein>
<evidence type="ECO:0000256" key="1">
    <source>
        <dbReference type="SAM" id="MobiDB-lite"/>
    </source>
</evidence>